<evidence type="ECO:0000256" key="1">
    <source>
        <dbReference type="SAM" id="MobiDB-lite"/>
    </source>
</evidence>
<reference evidence="3" key="1">
    <citation type="submission" date="2021-05" db="EMBL/GenBank/DDBJ databases">
        <authorList>
            <person name="Pietrasiak N."/>
            <person name="Ward R."/>
            <person name="Stajich J.E."/>
            <person name="Kurbessoian T."/>
        </authorList>
    </citation>
    <scope>NUCLEOTIDE SEQUENCE</scope>
    <source>
        <strain evidence="3">UHER 2000/2452</strain>
    </source>
</reference>
<dbReference type="Pfam" id="PF16684">
    <property type="entry name" value="ResT-TelK_cat"/>
    <property type="match status" value="1"/>
</dbReference>
<accession>A0A951UND8</accession>
<evidence type="ECO:0000259" key="2">
    <source>
        <dbReference type="Pfam" id="PF16684"/>
    </source>
</evidence>
<reference evidence="3" key="2">
    <citation type="journal article" date="2022" name="Microbiol. Resour. Announc.">
        <title>Metagenome Sequencing to Explore Phylogenomics of Terrestrial Cyanobacteria.</title>
        <authorList>
            <person name="Ward R.D."/>
            <person name="Stajich J.E."/>
            <person name="Johansen J.R."/>
            <person name="Huntemann M."/>
            <person name="Clum A."/>
            <person name="Foster B."/>
            <person name="Foster B."/>
            <person name="Roux S."/>
            <person name="Palaniappan K."/>
            <person name="Varghese N."/>
            <person name="Mukherjee S."/>
            <person name="Reddy T.B.K."/>
            <person name="Daum C."/>
            <person name="Copeland A."/>
            <person name="Chen I.A."/>
            <person name="Ivanova N.N."/>
            <person name="Kyrpides N.C."/>
            <person name="Shapiro N."/>
            <person name="Eloe-Fadrosh E.A."/>
            <person name="Pietrasiak N."/>
        </authorList>
    </citation>
    <scope>NUCLEOTIDE SEQUENCE</scope>
    <source>
        <strain evidence="3">UHER 2000/2452</strain>
    </source>
</reference>
<name>A0A951UND8_9CYAN</name>
<organism evidence="3 4">
    <name type="scientific">Drouetiella hepatica Uher 2000/2452</name>
    <dbReference type="NCBI Taxonomy" id="904376"/>
    <lineage>
        <taxon>Bacteria</taxon>
        <taxon>Bacillati</taxon>
        <taxon>Cyanobacteriota</taxon>
        <taxon>Cyanophyceae</taxon>
        <taxon>Oculatellales</taxon>
        <taxon>Oculatellaceae</taxon>
        <taxon>Drouetiella</taxon>
    </lineage>
</organism>
<gene>
    <name evidence="3" type="ORF">KME15_16655</name>
</gene>
<protein>
    <submittedName>
        <fullName evidence="3">Telomere resolvase</fullName>
    </submittedName>
</protein>
<dbReference type="EMBL" id="JAHHHD010000019">
    <property type="protein sequence ID" value="MBW4660307.1"/>
    <property type="molecule type" value="Genomic_DNA"/>
</dbReference>
<feature type="domain" description="Telomere resolvase ResT/TelK catalytic" evidence="2">
    <location>
        <begin position="109"/>
        <end position="273"/>
    </location>
</feature>
<dbReference type="InterPro" id="IPR038280">
    <property type="entry name" value="ResT/TelK_cat_sf"/>
</dbReference>
<comment type="caution">
    <text evidence="3">The sequence shown here is derived from an EMBL/GenBank/DDBJ whole genome shotgun (WGS) entry which is preliminary data.</text>
</comment>
<dbReference type="InterPro" id="IPR032047">
    <property type="entry name" value="ResT/TelK_cat"/>
</dbReference>
<dbReference type="AlphaFoldDB" id="A0A951UND8"/>
<feature type="region of interest" description="Disordered" evidence="1">
    <location>
        <begin position="465"/>
        <end position="491"/>
    </location>
</feature>
<proteinExistence type="predicted"/>
<evidence type="ECO:0000313" key="3">
    <source>
        <dbReference type="EMBL" id="MBW4660307.1"/>
    </source>
</evidence>
<sequence>MSSSKWLEQQLKETYLPLIATWQDDQAGRRKAKKLLKDLRSDWTKRELITIAQQKNCMAQVRRAIKDEFGEDHFSLDHIKFSTDEYTDLNSAAQARVSDRNENVQYLKDPEMITAKAVRLLESKEWAEIAAGLSVLTGRRVAELVSTAHFEPKSKWSVMFTGAKKRGSEAIELEFEIPTLTTAAKVCDALSRLRKELPETAELDSTTINRSYSQAVAKACDTHFSGLIPLRSGRDNLYTHISRSVYATIAVFWYCPPAVNEAEFKAAIQGHYAVLNEKNVEKRRSLAAGRHYSDYEIADELIAQHKGKRKGIKLGLGGITVIDAFKKGEAKTTEAPQERTVQRLRLWQEDREALESIFDKLQLSSDSTQMEKMGYLVSWIKERLEKSLEPSSNASSQSTPTEPIAEVVQQKDDRAAEPVEVNQPFFSNLEATLKQLTDVMTLFLHQQQGTPQVAKAIDPITSVAAPTQVESSPSSDSSAPKTKPTERKRGDIADERLVDIMHRIFAYNDAEERLHTEKWAVTIGLLKQFVKSQPRLQKFLADHEPELTAHYKKHAIDPEKQNYKHRGKDIREFINFG</sequence>
<evidence type="ECO:0000313" key="4">
    <source>
        <dbReference type="Proteomes" id="UP000757435"/>
    </source>
</evidence>
<dbReference type="Proteomes" id="UP000757435">
    <property type="component" value="Unassembled WGS sequence"/>
</dbReference>
<dbReference type="Gene3D" id="1.10.443.30">
    <property type="entry name" value="Telomere resolvase"/>
    <property type="match status" value="1"/>
</dbReference>